<dbReference type="PANTHER" id="PTHR31904:SF1">
    <property type="entry name" value="BYPASS OF STOP CODON PROTEIN 5-RELATED"/>
    <property type="match status" value="1"/>
</dbReference>
<comment type="caution">
    <text evidence="1">The sequence shown here is derived from an EMBL/GenBank/DDBJ whole genome shotgun (WGS) entry which is preliminary data.</text>
</comment>
<dbReference type="PANTHER" id="PTHR31904">
    <property type="entry name" value="BYPASS OF STOP CODON PROTEIN 5-RELATED"/>
    <property type="match status" value="1"/>
</dbReference>
<evidence type="ECO:0000313" key="2">
    <source>
        <dbReference type="Proteomes" id="UP001148299"/>
    </source>
</evidence>
<gene>
    <name evidence="1" type="ORF">N7541_003506</name>
</gene>
<sequence>MLAALHFGVTTPGPPKVELKLQTTWSEDRFYTTSDHIEGFVSIETPSDVPLGKLTVTLQGTSSIGFSVSNPQKTHYKYCCPFSLEVPEKIHPQVCRHRTQSLAVYESHTRIPPTLGSGNVEFSGQSALTDTLSDTAEVSYTLYASLFAPLSDRDSQPIISTQMKGINILPSFDQEPPREGFGSELYCTSKEKNLKHGIWNRQIGRLTISASQPEPLNSSHILSSELHNPDTTTVIDLNFDQEGTTKPPLLCSLTTRLSAVTLYGAVPWESYPDLLVGKISFADYGRGMDWKVMPLSKMCVESVRWIEKPAYSSCEQPSAPHLATYDKPATSTQHTASIVVPITIPNNHHLVPTFHSCLISRVYLLEFSLSYKQSDAQILTSSLSLRVPVQVIA</sequence>
<evidence type="ECO:0008006" key="3">
    <source>
        <dbReference type="Google" id="ProtNLM"/>
    </source>
</evidence>
<protein>
    <recommendedName>
        <fullName evidence="3">Arrestin-like N-terminal domain-containing protein</fullName>
    </recommendedName>
</protein>
<dbReference type="Proteomes" id="UP001148299">
    <property type="component" value="Unassembled WGS sequence"/>
</dbReference>
<accession>A0A9W9RLY5</accession>
<reference evidence="1" key="1">
    <citation type="submission" date="2022-12" db="EMBL/GenBank/DDBJ databases">
        <authorList>
            <person name="Petersen C."/>
        </authorList>
    </citation>
    <scope>NUCLEOTIDE SEQUENCE</scope>
    <source>
        <strain evidence="1">IBT 35675</strain>
    </source>
</reference>
<reference evidence="1" key="2">
    <citation type="journal article" date="2023" name="IMA Fungus">
        <title>Comparative genomic study of the Penicillium genus elucidates a diverse pangenome and 15 lateral gene transfer events.</title>
        <authorList>
            <person name="Petersen C."/>
            <person name="Sorensen T."/>
            <person name="Nielsen M.R."/>
            <person name="Sondergaard T.E."/>
            <person name="Sorensen J.L."/>
            <person name="Fitzpatrick D.A."/>
            <person name="Frisvad J.C."/>
            <person name="Nielsen K.L."/>
        </authorList>
    </citation>
    <scope>NUCLEOTIDE SEQUENCE</scope>
    <source>
        <strain evidence="1">IBT 35675</strain>
    </source>
</reference>
<dbReference type="AlphaFoldDB" id="A0A9W9RLY5"/>
<dbReference type="InterPro" id="IPR039634">
    <property type="entry name" value="Bul1-like"/>
</dbReference>
<name>A0A9W9RLY5_PENBR</name>
<proteinExistence type="predicted"/>
<evidence type="ECO:0000313" key="1">
    <source>
        <dbReference type="EMBL" id="KAJ5362662.1"/>
    </source>
</evidence>
<keyword evidence="2" id="KW-1185">Reference proteome</keyword>
<dbReference type="EMBL" id="JAPZBR010000002">
    <property type="protein sequence ID" value="KAJ5362662.1"/>
    <property type="molecule type" value="Genomic_DNA"/>
</dbReference>
<organism evidence="1 2">
    <name type="scientific">Penicillium brevicompactum</name>
    <dbReference type="NCBI Taxonomy" id="5074"/>
    <lineage>
        <taxon>Eukaryota</taxon>
        <taxon>Fungi</taxon>
        <taxon>Dikarya</taxon>
        <taxon>Ascomycota</taxon>
        <taxon>Pezizomycotina</taxon>
        <taxon>Eurotiomycetes</taxon>
        <taxon>Eurotiomycetidae</taxon>
        <taxon>Eurotiales</taxon>
        <taxon>Aspergillaceae</taxon>
        <taxon>Penicillium</taxon>
    </lineage>
</organism>